<reference evidence="1" key="1">
    <citation type="submission" date="2017-02" db="UniProtKB">
        <authorList>
            <consortium name="WormBaseParasite"/>
        </authorList>
    </citation>
    <scope>IDENTIFICATION</scope>
</reference>
<sequence>LGRNHLIQHYIQRNGNKNLHHGQHGVMQIWHYSRSTRFCLKK</sequence>
<evidence type="ECO:0000313" key="1">
    <source>
        <dbReference type="WBParaSite" id="BTMF_0001654101-mRNA-1"/>
    </source>
</evidence>
<proteinExistence type="predicted"/>
<name>A0A0R3R935_9BILA</name>
<accession>A0A0R3R935</accession>
<dbReference type="AlphaFoldDB" id="A0A0R3R935"/>
<protein>
    <submittedName>
        <fullName evidence="1">Ovule protein</fullName>
    </submittedName>
</protein>
<dbReference type="WBParaSite" id="BTMF_0001654101-mRNA-1">
    <property type="protein sequence ID" value="BTMF_0001654101-mRNA-1"/>
    <property type="gene ID" value="BTMF_0001654101"/>
</dbReference>
<organism evidence="1">
    <name type="scientific">Brugia timori</name>
    <dbReference type="NCBI Taxonomy" id="42155"/>
    <lineage>
        <taxon>Eukaryota</taxon>
        <taxon>Metazoa</taxon>
        <taxon>Ecdysozoa</taxon>
        <taxon>Nematoda</taxon>
        <taxon>Chromadorea</taxon>
        <taxon>Rhabditida</taxon>
        <taxon>Spirurina</taxon>
        <taxon>Spiruromorpha</taxon>
        <taxon>Filarioidea</taxon>
        <taxon>Onchocercidae</taxon>
        <taxon>Brugia</taxon>
    </lineage>
</organism>